<evidence type="ECO:0000256" key="1">
    <source>
        <dbReference type="SAM" id="MobiDB-lite"/>
    </source>
</evidence>
<feature type="region of interest" description="Disordered" evidence="1">
    <location>
        <begin position="77"/>
        <end position="116"/>
    </location>
</feature>
<accession>A0A2N9GHG4</accession>
<reference evidence="2" key="1">
    <citation type="submission" date="2018-02" db="EMBL/GenBank/DDBJ databases">
        <authorList>
            <person name="Cohen D.B."/>
            <person name="Kent A.D."/>
        </authorList>
    </citation>
    <scope>NUCLEOTIDE SEQUENCE</scope>
</reference>
<feature type="compositionally biased region" description="Low complexity" evidence="1">
    <location>
        <begin position="500"/>
        <end position="518"/>
    </location>
</feature>
<name>A0A2N9GHG4_FAGSY</name>
<feature type="compositionally biased region" description="Gly residues" evidence="1">
    <location>
        <begin position="1"/>
        <end position="10"/>
    </location>
</feature>
<dbReference type="AlphaFoldDB" id="A0A2N9GHG4"/>
<evidence type="ECO:0000313" key="2">
    <source>
        <dbReference type="EMBL" id="SPC98849.1"/>
    </source>
</evidence>
<organism evidence="2">
    <name type="scientific">Fagus sylvatica</name>
    <name type="common">Beechnut</name>
    <dbReference type="NCBI Taxonomy" id="28930"/>
    <lineage>
        <taxon>Eukaryota</taxon>
        <taxon>Viridiplantae</taxon>
        <taxon>Streptophyta</taxon>
        <taxon>Embryophyta</taxon>
        <taxon>Tracheophyta</taxon>
        <taxon>Spermatophyta</taxon>
        <taxon>Magnoliopsida</taxon>
        <taxon>eudicotyledons</taxon>
        <taxon>Gunneridae</taxon>
        <taxon>Pentapetalae</taxon>
        <taxon>rosids</taxon>
        <taxon>fabids</taxon>
        <taxon>Fagales</taxon>
        <taxon>Fagaceae</taxon>
        <taxon>Fagus</taxon>
    </lineage>
</organism>
<dbReference type="EMBL" id="OIVN01001908">
    <property type="protein sequence ID" value="SPC98849.1"/>
    <property type="molecule type" value="Genomic_DNA"/>
</dbReference>
<feature type="region of interest" description="Disordered" evidence="1">
    <location>
        <begin position="498"/>
        <end position="518"/>
    </location>
</feature>
<protein>
    <recommendedName>
        <fullName evidence="3">Aminotransferase-like plant mobile domain-containing protein</fullName>
    </recommendedName>
</protein>
<feature type="compositionally biased region" description="Low complexity" evidence="1">
    <location>
        <begin position="77"/>
        <end position="92"/>
    </location>
</feature>
<sequence>MSNQGNGSGGQHQSSRLAKGKAVAYALESPPDIDDEYDAMEDPRTRADRVVAENLQRQFDAEADDVAAGAVRPPLGAGITIGGSTRSSGAARCPSRMPAGTPPVRLSKRPRAAQAPPSVGLIPKDFVMSGVRYPPQGGIRPLIRSSLQWGLALRPMAEPFLSIPYMSLSHLLVTCWVERFFHHTGTFHLSTCEMGVLPMDWGAILGIRFEGRAPPTECISGPEDRAILGLNNPVACDGTTNIVLKVRYLRDLLEREREEPPTELRYRQWTAYFIFSCFLGNDKTTVPTLIVCMFRDVDALREYDWGVLTYGFYIRGLRRFSHRETSSLLGFWHWDSTRIERLSVRTLFECRTTVDCIRDGDIIFQPYSLALVGCAELSEAVRLSRQRTWIRTTSSWELFMGERTVWQLGLEVVVPVDPPLSMTIEGYIPATPSDIYLEGVDYDSDLVRAGEPYQEWFVQNSLGSLIAIYERDVAARDVGIQRLEDQFLGLGIAPVTRAGSSSCGPTSPSSSPSPRLVL</sequence>
<gene>
    <name evidence="2" type="ORF">FSB_LOCUS26731</name>
</gene>
<feature type="region of interest" description="Disordered" evidence="1">
    <location>
        <begin position="1"/>
        <end position="23"/>
    </location>
</feature>
<evidence type="ECO:0008006" key="3">
    <source>
        <dbReference type="Google" id="ProtNLM"/>
    </source>
</evidence>
<proteinExistence type="predicted"/>